<sequence length="232" mass="23700">MTATTLPLPVSVPPRTLSHFRPFDPVTCRPSRCRNGDREVIASLLGTTTAREPALSSRAATAGSPSIRSILDRASCRADTGWSTPLGTSTSNSAATEANSEAGRLVRNASISASSDDRRSRSSLFRNSAPADRQIRRAASAATVSRAAGQDSVRIISSRTRSSGPSPAALAVADGVIPAASSSAAPAVSVSRAGRSAGRSSSVMCSAIHRRTASSRPATGARSARVGGTAVE</sequence>
<dbReference type="AlphaFoldDB" id="A0A917KMW4"/>
<evidence type="ECO:0000313" key="3">
    <source>
        <dbReference type="Proteomes" id="UP000625682"/>
    </source>
</evidence>
<feature type="region of interest" description="Disordered" evidence="1">
    <location>
        <begin position="106"/>
        <end position="134"/>
    </location>
</feature>
<proteinExistence type="predicted"/>
<dbReference type="Proteomes" id="UP000625682">
    <property type="component" value="Unassembled WGS sequence"/>
</dbReference>
<comment type="caution">
    <text evidence="2">The sequence shown here is derived from an EMBL/GenBank/DDBJ whole genome shotgun (WGS) entry which is preliminary data.</text>
</comment>
<evidence type="ECO:0000256" key="1">
    <source>
        <dbReference type="SAM" id="MobiDB-lite"/>
    </source>
</evidence>
<protein>
    <submittedName>
        <fullName evidence="2">Uncharacterized protein</fullName>
    </submittedName>
</protein>
<reference evidence="2" key="1">
    <citation type="journal article" date="2014" name="Int. J. Syst. Evol. Microbiol.">
        <title>Complete genome sequence of Corynebacterium casei LMG S-19264T (=DSM 44701T), isolated from a smear-ripened cheese.</title>
        <authorList>
            <consortium name="US DOE Joint Genome Institute (JGI-PGF)"/>
            <person name="Walter F."/>
            <person name="Albersmeier A."/>
            <person name="Kalinowski J."/>
            <person name="Ruckert C."/>
        </authorList>
    </citation>
    <scope>NUCLEOTIDE SEQUENCE</scope>
    <source>
        <strain evidence="2">CGMCC 4.7272</strain>
    </source>
</reference>
<reference evidence="2" key="2">
    <citation type="submission" date="2020-09" db="EMBL/GenBank/DDBJ databases">
        <authorList>
            <person name="Sun Q."/>
            <person name="Zhou Y."/>
        </authorList>
    </citation>
    <scope>NUCLEOTIDE SEQUENCE</scope>
    <source>
        <strain evidence="2">CGMCC 4.7272</strain>
    </source>
</reference>
<gene>
    <name evidence="2" type="ORF">GCM10012282_14810</name>
</gene>
<evidence type="ECO:0000313" key="2">
    <source>
        <dbReference type="EMBL" id="GGJ19575.1"/>
    </source>
</evidence>
<accession>A0A917KMW4</accession>
<feature type="region of interest" description="Disordered" evidence="1">
    <location>
        <begin position="183"/>
        <end position="232"/>
    </location>
</feature>
<feature type="compositionally biased region" description="Low complexity" evidence="1">
    <location>
        <begin position="88"/>
        <end position="101"/>
    </location>
</feature>
<keyword evidence="3" id="KW-1185">Reference proteome</keyword>
<dbReference type="EMBL" id="BMMU01000003">
    <property type="protein sequence ID" value="GGJ19575.1"/>
    <property type="molecule type" value="Genomic_DNA"/>
</dbReference>
<name>A0A917KMW4_9ACTN</name>
<feature type="region of interest" description="Disordered" evidence="1">
    <location>
        <begin position="82"/>
        <end position="101"/>
    </location>
</feature>
<organism evidence="2 3">
    <name type="scientific">Streptomyces lacrimifluminis</name>
    <dbReference type="NCBI Taxonomy" id="1500077"/>
    <lineage>
        <taxon>Bacteria</taxon>
        <taxon>Bacillati</taxon>
        <taxon>Actinomycetota</taxon>
        <taxon>Actinomycetes</taxon>
        <taxon>Kitasatosporales</taxon>
        <taxon>Streptomycetaceae</taxon>
        <taxon>Streptomyces</taxon>
    </lineage>
</organism>
<feature type="compositionally biased region" description="Low complexity" evidence="1">
    <location>
        <begin position="183"/>
        <end position="203"/>
    </location>
</feature>